<feature type="region of interest" description="Disordered" evidence="1">
    <location>
        <begin position="63"/>
        <end position="96"/>
    </location>
</feature>
<feature type="compositionally biased region" description="Basic and acidic residues" evidence="1">
    <location>
        <begin position="63"/>
        <end position="77"/>
    </location>
</feature>
<organism evidence="2 3">
    <name type="scientific">Micromonospora violae</name>
    <dbReference type="NCBI Taxonomy" id="1278207"/>
    <lineage>
        <taxon>Bacteria</taxon>
        <taxon>Bacillati</taxon>
        <taxon>Actinomycetota</taxon>
        <taxon>Actinomycetes</taxon>
        <taxon>Micromonosporales</taxon>
        <taxon>Micromonosporaceae</taxon>
        <taxon>Micromonospora</taxon>
    </lineage>
</organism>
<gene>
    <name evidence="2" type="ORF">EV382_2231</name>
</gene>
<proteinExistence type="predicted"/>
<reference evidence="2 3" key="1">
    <citation type="submission" date="2019-02" db="EMBL/GenBank/DDBJ databases">
        <title>Sequencing the genomes of 1000 actinobacteria strains.</title>
        <authorList>
            <person name="Klenk H.-P."/>
        </authorList>
    </citation>
    <scope>NUCLEOTIDE SEQUENCE [LARGE SCALE GENOMIC DNA]</scope>
    <source>
        <strain evidence="2 3">DSM 45888</strain>
    </source>
</reference>
<evidence type="ECO:0000313" key="2">
    <source>
        <dbReference type="EMBL" id="RZT79035.1"/>
    </source>
</evidence>
<protein>
    <submittedName>
        <fullName evidence="2">Uncharacterized protein</fullName>
    </submittedName>
</protein>
<comment type="caution">
    <text evidence="2">The sequence shown here is derived from an EMBL/GenBank/DDBJ whole genome shotgun (WGS) entry which is preliminary data.</text>
</comment>
<evidence type="ECO:0000313" key="3">
    <source>
        <dbReference type="Proteomes" id="UP000293781"/>
    </source>
</evidence>
<dbReference type="EMBL" id="SHKK01000001">
    <property type="protein sequence ID" value="RZT79035.1"/>
    <property type="molecule type" value="Genomic_DNA"/>
</dbReference>
<sequence length="96" mass="10559">MNKADLVPVDVAQSANCGWRTLRIVFTAQPAANAGYVAFWCDTCMEGIHVCRAPVPDGVTVRPMDKPAEERNPRVPDYRLVTLTTDREGPSDSRPS</sequence>
<feature type="compositionally biased region" description="Basic and acidic residues" evidence="1">
    <location>
        <begin position="85"/>
        <end position="96"/>
    </location>
</feature>
<dbReference type="AlphaFoldDB" id="A0A4Q7UD00"/>
<keyword evidence="3" id="KW-1185">Reference proteome</keyword>
<accession>A0A4Q7UD00</accession>
<name>A0A4Q7UD00_9ACTN</name>
<evidence type="ECO:0000256" key="1">
    <source>
        <dbReference type="SAM" id="MobiDB-lite"/>
    </source>
</evidence>
<dbReference type="Proteomes" id="UP000293781">
    <property type="component" value="Unassembled WGS sequence"/>
</dbReference>